<dbReference type="GO" id="GO:0003993">
    <property type="term" value="F:acid phosphatase activity"/>
    <property type="evidence" value="ECO:0007669"/>
    <property type="project" value="TreeGrafter"/>
</dbReference>
<sequence>MRQHYLLLIGQILFQALATAAGDLSKISRSWGSLSSYADNAEDAFGVQYVGLPDGCQVESVHTLQRHAQRFPEGNDITTTSGFAKKVANFTRANRGKAFLGPLAFLNTNVYVLKDTGLLTGYGAATVFSAGVSFWARYGRTLYNASASGLAYDFVFANGTARPKITLRTTGQSRIWNSQINWALGFFGPSFNATPDPYLTAWNGPFNVTIIPERGTENNTLASYDSCFNDNLAANGYNAAQYQDRYKKIYLRSAVYRLQKFAPAGFAFDYKDLYAMQTTCAYEYAFIGASAYCDIFTDEEWAGFENIQDMKCESPRDQRGSGAERSPGNLVYFLYSFGNPTGRAQGIGYVQELLARIKHEYITLSNSSVNATLDQNADNFPANQQIYADFSHDDIIISALTALSIDYFKDPPTLTKFPPSANNHFTLSHLVPFGANLITEIIGCGSASPEPVEQRRIFYTPSQYGYDAANARYKFIRMRLNNAILPLSTIRGGKCGDLTSGRLDGLCELPKFLESQQDSYSRSNYDYACFGNYTLPNATEAIDYDGAIFQGKDYAQREARCGVASSQLNA</sequence>
<name>A0A168AAY5_9HYPO</name>
<dbReference type="PANTHER" id="PTHR20963:SF43">
    <property type="entry name" value="PUTATIVE (AFU_ORTHOLOGUE AFUA_7G01240)-RELATED"/>
    <property type="match status" value="1"/>
</dbReference>
<protein>
    <submittedName>
        <fullName evidence="3">Histidine phosphatase superfamily, clade-2</fullName>
    </submittedName>
</protein>
<dbReference type="Proteomes" id="UP000078544">
    <property type="component" value="Unassembled WGS sequence"/>
</dbReference>
<feature type="chain" id="PRO_5007895326" evidence="2">
    <location>
        <begin position="23"/>
        <end position="570"/>
    </location>
</feature>
<keyword evidence="2" id="KW-0732">Signal</keyword>
<dbReference type="CDD" id="cd07061">
    <property type="entry name" value="HP_HAP_like"/>
    <property type="match status" value="1"/>
</dbReference>
<evidence type="ECO:0000256" key="1">
    <source>
        <dbReference type="ARBA" id="ARBA00022801"/>
    </source>
</evidence>
<gene>
    <name evidence="3" type="ORF">AAL_05417</name>
</gene>
<accession>A0A168AAY5</accession>
<dbReference type="OrthoDB" id="6509975at2759"/>
<evidence type="ECO:0000313" key="3">
    <source>
        <dbReference type="EMBL" id="KZZ93701.1"/>
    </source>
</evidence>
<dbReference type="EMBL" id="AZGY01000012">
    <property type="protein sequence ID" value="KZZ93701.1"/>
    <property type="molecule type" value="Genomic_DNA"/>
</dbReference>
<organism evidence="3 4">
    <name type="scientific">Moelleriella libera RCEF 2490</name>
    <dbReference type="NCBI Taxonomy" id="1081109"/>
    <lineage>
        <taxon>Eukaryota</taxon>
        <taxon>Fungi</taxon>
        <taxon>Dikarya</taxon>
        <taxon>Ascomycota</taxon>
        <taxon>Pezizomycotina</taxon>
        <taxon>Sordariomycetes</taxon>
        <taxon>Hypocreomycetidae</taxon>
        <taxon>Hypocreales</taxon>
        <taxon>Clavicipitaceae</taxon>
        <taxon>Moelleriella</taxon>
    </lineage>
</organism>
<keyword evidence="1" id="KW-0378">Hydrolase</keyword>
<dbReference type="PANTHER" id="PTHR20963">
    <property type="entry name" value="MULTIPLE INOSITOL POLYPHOSPHATE PHOSPHATASE-RELATED"/>
    <property type="match status" value="1"/>
</dbReference>
<evidence type="ECO:0000313" key="4">
    <source>
        <dbReference type="Proteomes" id="UP000078544"/>
    </source>
</evidence>
<dbReference type="InterPro" id="IPR000560">
    <property type="entry name" value="His_Pase_clade-2"/>
</dbReference>
<dbReference type="Gene3D" id="3.40.50.1240">
    <property type="entry name" value="Phosphoglycerate mutase-like"/>
    <property type="match status" value="1"/>
</dbReference>
<dbReference type="Pfam" id="PF00328">
    <property type="entry name" value="His_Phos_2"/>
    <property type="match status" value="1"/>
</dbReference>
<dbReference type="SUPFAM" id="SSF53254">
    <property type="entry name" value="Phosphoglycerate mutase-like"/>
    <property type="match status" value="1"/>
</dbReference>
<proteinExistence type="predicted"/>
<keyword evidence="4" id="KW-1185">Reference proteome</keyword>
<reference evidence="3 4" key="1">
    <citation type="journal article" date="2016" name="Genome Biol. Evol.">
        <title>Divergent and convergent evolution of fungal pathogenicity.</title>
        <authorList>
            <person name="Shang Y."/>
            <person name="Xiao G."/>
            <person name="Zheng P."/>
            <person name="Cen K."/>
            <person name="Zhan S."/>
            <person name="Wang C."/>
        </authorList>
    </citation>
    <scope>NUCLEOTIDE SEQUENCE [LARGE SCALE GENOMIC DNA]</scope>
    <source>
        <strain evidence="3 4">RCEF 2490</strain>
    </source>
</reference>
<dbReference type="InterPro" id="IPR029033">
    <property type="entry name" value="His_PPase_superfam"/>
</dbReference>
<dbReference type="STRING" id="1081109.A0A168AAY5"/>
<evidence type="ECO:0000256" key="2">
    <source>
        <dbReference type="SAM" id="SignalP"/>
    </source>
</evidence>
<feature type="signal peptide" evidence="2">
    <location>
        <begin position="1"/>
        <end position="22"/>
    </location>
</feature>
<comment type="caution">
    <text evidence="3">The sequence shown here is derived from an EMBL/GenBank/DDBJ whole genome shotgun (WGS) entry which is preliminary data.</text>
</comment>
<dbReference type="AlphaFoldDB" id="A0A168AAY5"/>